<evidence type="ECO:0000256" key="4">
    <source>
        <dbReference type="ARBA" id="ARBA00022737"/>
    </source>
</evidence>
<accession>A0A8B9CNW6</accession>
<evidence type="ECO:0000256" key="1">
    <source>
        <dbReference type="ARBA" id="ARBA00004496"/>
    </source>
</evidence>
<reference evidence="6" key="1">
    <citation type="submission" date="2025-08" db="UniProtKB">
        <authorList>
            <consortium name="Ensembl"/>
        </authorList>
    </citation>
    <scope>IDENTIFICATION</scope>
</reference>
<evidence type="ECO:0000256" key="2">
    <source>
        <dbReference type="ARBA" id="ARBA00022490"/>
    </source>
</evidence>
<sequence length="107" mass="11665">VLDDNQLSDPSVFVSLSNLCSLRELNLDRNRISAVPYLQQAESRHSLRQQPQHKGTEVPEELEAKRGQLEYSVLQNNGDPAGRGEQCTPLPALADVVSVGEGSVKLG</sequence>
<dbReference type="InterPro" id="IPR001611">
    <property type="entry name" value="Leu-rich_rpt"/>
</dbReference>
<evidence type="ECO:0000313" key="7">
    <source>
        <dbReference type="Proteomes" id="UP000694426"/>
    </source>
</evidence>
<reference evidence="6" key="2">
    <citation type="submission" date="2025-09" db="UniProtKB">
        <authorList>
            <consortium name="Ensembl"/>
        </authorList>
    </citation>
    <scope>IDENTIFICATION</scope>
</reference>
<dbReference type="PANTHER" id="PTHR22710:SF2">
    <property type="entry name" value="X-RAY RADIATION RESISTANCE-ASSOCIATED PROTEIN 1"/>
    <property type="match status" value="1"/>
</dbReference>
<dbReference type="InterPro" id="IPR032675">
    <property type="entry name" value="LRR_dom_sf"/>
</dbReference>
<dbReference type="GeneTree" id="ENSGT00960000189590"/>
<keyword evidence="4" id="KW-0677">Repeat</keyword>
<name>A0A8B9CNW6_9AVES</name>
<organism evidence="6 7">
    <name type="scientific">Anser brachyrhynchus</name>
    <name type="common">Pink-footed goose</name>
    <dbReference type="NCBI Taxonomy" id="132585"/>
    <lineage>
        <taxon>Eukaryota</taxon>
        <taxon>Metazoa</taxon>
        <taxon>Chordata</taxon>
        <taxon>Craniata</taxon>
        <taxon>Vertebrata</taxon>
        <taxon>Euteleostomi</taxon>
        <taxon>Archelosauria</taxon>
        <taxon>Archosauria</taxon>
        <taxon>Dinosauria</taxon>
        <taxon>Saurischia</taxon>
        <taxon>Theropoda</taxon>
        <taxon>Coelurosauria</taxon>
        <taxon>Aves</taxon>
        <taxon>Neognathae</taxon>
        <taxon>Galloanserae</taxon>
        <taxon>Anseriformes</taxon>
        <taxon>Anatidae</taxon>
        <taxon>Anserinae</taxon>
        <taxon>Anser</taxon>
    </lineage>
</organism>
<protein>
    <submittedName>
        <fullName evidence="6">Uncharacterized protein</fullName>
    </submittedName>
</protein>
<keyword evidence="7" id="KW-1185">Reference proteome</keyword>
<dbReference type="Ensembl" id="ENSABRT00000030765.1">
    <property type="protein sequence ID" value="ENSABRP00000021870.1"/>
    <property type="gene ID" value="ENSABRG00000018544.1"/>
</dbReference>
<keyword evidence="3" id="KW-0433">Leucine-rich repeat</keyword>
<evidence type="ECO:0000313" key="6">
    <source>
        <dbReference type="Ensembl" id="ENSABRP00000021870.1"/>
    </source>
</evidence>
<comment type="subcellular location">
    <subcellularLocation>
        <location evidence="1">Cytoplasm</location>
    </subcellularLocation>
</comment>
<dbReference type="PANTHER" id="PTHR22710">
    <property type="entry name" value="X-RAY RADIATION RESISTANCE ASSOCIATED PROTEIN 1 XRRA1"/>
    <property type="match status" value="1"/>
</dbReference>
<dbReference type="GO" id="GO:0005737">
    <property type="term" value="C:cytoplasm"/>
    <property type="evidence" value="ECO:0007669"/>
    <property type="project" value="UniProtKB-SubCell"/>
</dbReference>
<evidence type="ECO:0000256" key="5">
    <source>
        <dbReference type="SAM" id="MobiDB-lite"/>
    </source>
</evidence>
<dbReference type="Proteomes" id="UP000694426">
    <property type="component" value="Unplaced"/>
</dbReference>
<feature type="compositionally biased region" description="Basic and acidic residues" evidence="5">
    <location>
        <begin position="54"/>
        <end position="66"/>
    </location>
</feature>
<keyword evidence="2" id="KW-0963">Cytoplasm</keyword>
<dbReference type="Gene3D" id="3.80.10.10">
    <property type="entry name" value="Ribonuclease Inhibitor"/>
    <property type="match status" value="1"/>
</dbReference>
<evidence type="ECO:0000256" key="3">
    <source>
        <dbReference type="ARBA" id="ARBA00022614"/>
    </source>
</evidence>
<dbReference type="AlphaFoldDB" id="A0A8B9CNW6"/>
<dbReference type="GO" id="GO:0005634">
    <property type="term" value="C:nucleus"/>
    <property type="evidence" value="ECO:0007669"/>
    <property type="project" value="TreeGrafter"/>
</dbReference>
<dbReference type="PROSITE" id="PS51450">
    <property type="entry name" value="LRR"/>
    <property type="match status" value="1"/>
</dbReference>
<feature type="region of interest" description="Disordered" evidence="5">
    <location>
        <begin position="41"/>
        <end position="66"/>
    </location>
</feature>
<proteinExistence type="predicted"/>